<evidence type="ECO:0000256" key="1">
    <source>
        <dbReference type="ARBA" id="ARBA00004609"/>
    </source>
</evidence>
<name>A0A0D2C558_9EURO</name>
<evidence type="ECO:0000256" key="7">
    <source>
        <dbReference type="ARBA" id="ARBA00023288"/>
    </source>
</evidence>
<dbReference type="RefSeq" id="XP_016265138.1">
    <property type="nucleotide sequence ID" value="XM_016404133.1"/>
</dbReference>
<feature type="region of interest" description="Disordered" evidence="8">
    <location>
        <begin position="168"/>
        <end position="211"/>
    </location>
</feature>
<feature type="chain" id="PRO_5002239456" description="Copper acquisition factor BIM1-like domain-containing protein" evidence="9">
    <location>
        <begin position="18"/>
        <end position="234"/>
    </location>
</feature>
<dbReference type="CDD" id="cd21176">
    <property type="entry name" value="LPMO_auxiliary-like"/>
    <property type="match status" value="1"/>
</dbReference>
<evidence type="ECO:0000256" key="6">
    <source>
        <dbReference type="ARBA" id="ARBA00023180"/>
    </source>
</evidence>
<keyword evidence="3" id="KW-0336">GPI-anchor</keyword>
<dbReference type="OrthoDB" id="5333578at2759"/>
<evidence type="ECO:0000256" key="2">
    <source>
        <dbReference type="ARBA" id="ARBA00022475"/>
    </source>
</evidence>
<accession>A0A0D2C558</accession>
<dbReference type="GO" id="GO:0005886">
    <property type="term" value="C:plasma membrane"/>
    <property type="evidence" value="ECO:0007669"/>
    <property type="project" value="UniProtKB-SubCell"/>
</dbReference>
<dbReference type="AlphaFoldDB" id="A0A0D2C558"/>
<keyword evidence="7" id="KW-0449">Lipoprotein</keyword>
<comment type="subcellular location">
    <subcellularLocation>
        <location evidence="1">Cell membrane</location>
        <topology evidence="1">Lipid-anchor</topology>
        <topology evidence="1">GPI-anchor</topology>
    </subcellularLocation>
</comment>
<keyword evidence="2" id="KW-1003">Cell membrane</keyword>
<evidence type="ECO:0000256" key="9">
    <source>
        <dbReference type="SAM" id="SignalP"/>
    </source>
</evidence>
<organism evidence="11 12">
    <name type="scientific">Exophiala oligosperma</name>
    <dbReference type="NCBI Taxonomy" id="215243"/>
    <lineage>
        <taxon>Eukaryota</taxon>
        <taxon>Fungi</taxon>
        <taxon>Dikarya</taxon>
        <taxon>Ascomycota</taxon>
        <taxon>Pezizomycotina</taxon>
        <taxon>Eurotiomycetes</taxon>
        <taxon>Chaetothyriomycetidae</taxon>
        <taxon>Chaetothyriales</taxon>
        <taxon>Herpotrichiellaceae</taxon>
        <taxon>Exophiala</taxon>
    </lineage>
</organism>
<evidence type="ECO:0000313" key="11">
    <source>
        <dbReference type="EMBL" id="KIW44922.1"/>
    </source>
</evidence>
<proteinExistence type="predicted"/>
<evidence type="ECO:0000256" key="5">
    <source>
        <dbReference type="ARBA" id="ARBA00023136"/>
    </source>
</evidence>
<evidence type="ECO:0000256" key="3">
    <source>
        <dbReference type="ARBA" id="ARBA00022622"/>
    </source>
</evidence>
<dbReference type="Proteomes" id="UP000053342">
    <property type="component" value="Unassembled WGS sequence"/>
</dbReference>
<dbReference type="EMBL" id="KN847334">
    <property type="protein sequence ID" value="KIW44922.1"/>
    <property type="molecule type" value="Genomic_DNA"/>
</dbReference>
<evidence type="ECO:0000256" key="4">
    <source>
        <dbReference type="ARBA" id="ARBA00022729"/>
    </source>
</evidence>
<dbReference type="PANTHER" id="PTHR34992">
    <property type="entry name" value="HYPHAL ANASTAMOSIS-7 PROTEIN"/>
    <property type="match status" value="1"/>
</dbReference>
<dbReference type="InterPro" id="IPR046936">
    <property type="entry name" value="BIM1-like"/>
</dbReference>
<keyword evidence="4 9" id="KW-0732">Signal</keyword>
<dbReference type="PANTHER" id="PTHR34992:SF1">
    <property type="entry name" value="COPPER ACQUISITION FACTOR BIM1-LIKE DOMAIN-CONTAINING PROTEIN"/>
    <property type="match status" value="1"/>
</dbReference>
<dbReference type="GO" id="GO:0098552">
    <property type="term" value="C:side of membrane"/>
    <property type="evidence" value="ECO:0007669"/>
    <property type="project" value="UniProtKB-KW"/>
</dbReference>
<dbReference type="STRING" id="215243.A0A0D2C558"/>
<dbReference type="Pfam" id="PF20238">
    <property type="entry name" value="BIM1-like_dom"/>
    <property type="match status" value="1"/>
</dbReference>
<gene>
    <name evidence="11" type="ORF">PV06_03358</name>
</gene>
<feature type="domain" description="Copper acquisition factor BIM1-like" evidence="10">
    <location>
        <begin position="17"/>
        <end position="156"/>
    </location>
</feature>
<dbReference type="HOGENOM" id="CLU_070647_2_0_1"/>
<keyword evidence="5" id="KW-0472">Membrane</keyword>
<keyword evidence="6" id="KW-0325">Glycoprotein</keyword>
<evidence type="ECO:0000256" key="8">
    <source>
        <dbReference type="SAM" id="MobiDB-lite"/>
    </source>
</evidence>
<reference evidence="11 12" key="1">
    <citation type="submission" date="2015-01" db="EMBL/GenBank/DDBJ databases">
        <title>The Genome Sequence of Exophiala oligosperma CBS72588.</title>
        <authorList>
            <consortium name="The Broad Institute Genomics Platform"/>
            <person name="Cuomo C."/>
            <person name="de Hoog S."/>
            <person name="Gorbushina A."/>
            <person name="Stielow B."/>
            <person name="Teixiera M."/>
            <person name="Abouelleil A."/>
            <person name="Chapman S.B."/>
            <person name="Priest M."/>
            <person name="Young S.K."/>
            <person name="Wortman J."/>
            <person name="Nusbaum C."/>
            <person name="Birren B."/>
        </authorList>
    </citation>
    <scope>NUCLEOTIDE SEQUENCE [LARGE SCALE GENOMIC DNA]</scope>
    <source>
        <strain evidence="11 12">CBS 72588</strain>
    </source>
</reference>
<sequence length="234" mass="23770">MFSNSLLLLCLPVLTLAHFELNFPPSRGSNDENQATFPCGGYSQTQNRTRVSSTEVPVSVKLGHTENLFQILLAIGDDVGSSFNYELLPTIREMGPGDFCLSSIPVPSNLNITDGTNATIQVITNSHDGSGLYNCADITFTTTNPETPSSCTNGTGISATPLSGSSYTFANESSSHGDGHGSSSTSGTASGTASSSASATAATSSGSGQGNGAPMMSVGWGILGAAALAGVVML</sequence>
<dbReference type="GeneID" id="27355432"/>
<dbReference type="InterPro" id="IPR046530">
    <property type="entry name" value="BIM1-like_dom"/>
</dbReference>
<feature type="signal peptide" evidence="9">
    <location>
        <begin position="1"/>
        <end position="17"/>
    </location>
</feature>
<evidence type="ECO:0000259" key="10">
    <source>
        <dbReference type="Pfam" id="PF20238"/>
    </source>
</evidence>
<dbReference type="VEuPathDB" id="FungiDB:PV06_03358"/>
<keyword evidence="12" id="KW-1185">Reference proteome</keyword>
<feature type="compositionally biased region" description="Low complexity" evidence="8">
    <location>
        <begin position="173"/>
        <end position="206"/>
    </location>
</feature>
<protein>
    <recommendedName>
        <fullName evidence="10">Copper acquisition factor BIM1-like domain-containing protein</fullName>
    </recommendedName>
</protein>
<evidence type="ECO:0000313" key="12">
    <source>
        <dbReference type="Proteomes" id="UP000053342"/>
    </source>
</evidence>